<feature type="transmembrane region" description="Helical" evidence="1">
    <location>
        <begin position="229"/>
        <end position="247"/>
    </location>
</feature>
<feature type="transmembrane region" description="Helical" evidence="1">
    <location>
        <begin position="12"/>
        <end position="28"/>
    </location>
</feature>
<sequence>MSLFYRNLKKIGIAVVLVSVSNLVYELITRQLLTDMNSPYIYYVPLYWGIWAKNLIGVLAGAAALAFYRKKKGYRTGTVIMLLLCLTEAAVIILSMTGSAWKRTNGLIDITMLTMVILAYTFSQIDRDRSHWKRISGQKPAVLDLRLQNPGDFFNTIQAGPQMVINEAYASAVSRFLASRGPVPLRIDLLCADHVSEAMQDTMKEVFVTYYEMEEKRIGKQLEGKYRRIIMLFIVSLISIGFIRQFTILNEEVIAWEVIGNFAAFGLWQIGYIHFERNEGYDELLLVHCAKYAKLNFLERK</sequence>
<keyword evidence="1" id="KW-0812">Transmembrane</keyword>
<organism evidence="2">
    <name type="scientific">uncultured bacterium Contig46</name>
    <dbReference type="NCBI Taxonomy" id="1393580"/>
    <lineage>
        <taxon>Bacteria</taxon>
        <taxon>environmental samples</taxon>
    </lineage>
</organism>
<feature type="transmembrane region" description="Helical" evidence="1">
    <location>
        <begin position="107"/>
        <end position="125"/>
    </location>
</feature>
<evidence type="ECO:0000313" key="2">
    <source>
        <dbReference type="EMBL" id="AHF24139.1"/>
    </source>
</evidence>
<accession>W0FL05</accession>
<keyword evidence="1" id="KW-0472">Membrane</keyword>
<dbReference type="AlphaFoldDB" id="W0FL05"/>
<dbReference type="EMBL" id="KC246785">
    <property type="protein sequence ID" value="AHF24139.1"/>
    <property type="molecule type" value="Genomic_DNA"/>
</dbReference>
<proteinExistence type="predicted"/>
<evidence type="ECO:0000256" key="1">
    <source>
        <dbReference type="SAM" id="Phobius"/>
    </source>
</evidence>
<feature type="transmembrane region" description="Helical" evidence="1">
    <location>
        <begin position="80"/>
        <end position="101"/>
    </location>
</feature>
<keyword evidence="1" id="KW-1133">Transmembrane helix</keyword>
<reference evidence="2" key="1">
    <citation type="journal article" date="2013" name="PLoS ONE">
        <title>Metagenomic insights into the carbohydrate-active enzymes carried by the microorganisms adhering to solid digesta in the rumen of cows.</title>
        <authorList>
            <person name="Wang L."/>
            <person name="Hatem A."/>
            <person name="Catalyurek U.V."/>
            <person name="Morrison M."/>
            <person name="Yu Z."/>
        </authorList>
    </citation>
    <scope>NUCLEOTIDE SEQUENCE</scope>
</reference>
<feature type="transmembrane region" description="Helical" evidence="1">
    <location>
        <begin position="253"/>
        <end position="275"/>
    </location>
</feature>
<feature type="transmembrane region" description="Helical" evidence="1">
    <location>
        <begin position="48"/>
        <end position="68"/>
    </location>
</feature>
<name>W0FL05_9BACT</name>
<protein>
    <submittedName>
        <fullName evidence="2">Uncharacterized protein</fullName>
    </submittedName>
</protein>